<evidence type="ECO:0000256" key="1">
    <source>
        <dbReference type="SAM" id="SignalP"/>
    </source>
</evidence>
<sequence length="303" mass="35548">MKIICLILFFAQPLLCYELPAVNLGYTSFLDGGPIESAPGWYWQQYFQYYNTPDYFNTSEQYWPCSNRIKYNEFLTLFQLYYEFGTSVPFLNARPGFLFQVPVTFHAKFSKNTCDIRAGGSGWSDITLGLYFQWQPIMYNGRPLIINRVDFDITFPTGYYKKNAFLSPSDNLIVINPYWAASLFITEKLVADWRIHYLWCSQRSSDRIQPGQAFHANHSVGYYVTPRLFAGINGYWLWQFTNDRWYAKEIPHSRERVIALGPGALYALVKNYDVIIFANLYFEAYTRNRPQGTRAFVRLLVHF</sequence>
<keyword evidence="1" id="KW-0732">Signal</keyword>
<dbReference type="Proteomes" id="UP000032214">
    <property type="component" value="Unassembled WGS sequence"/>
</dbReference>
<feature type="chain" id="PRO_5002244952" description="Phenol degradation protein meta" evidence="1">
    <location>
        <begin position="17"/>
        <end position="303"/>
    </location>
</feature>
<feature type="signal peptide" evidence="1">
    <location>
        <begin position="1"/>
        <end position="16"/>
    </location>
</feature>
<name>A0A0D2JKN1_9BACT</name>
<evidence type="ECO:0008006" key="4">
    <source>
        <dbReference type="Google" id="ProtNLM"/>
    </source>
</evidence>
<dbReference type="AlphaFoldDB" id="A0A0D2JKN1"/>
<accession>A0A0D2JKN1</accession>
<gene>
    <name evidence="2" type="ORF">J120_04440</name>
</gene>
<organism evidence="2 3">
    <name type="scientific">candidate division TM6 bacterium JCVI TM6SC1</name>
    <dbReference type="NCBI Taxonomy" id="1306947"/>
    <lineage>
        <taxon>Bacteria</taxon>
        <taxon>Candidatus Babelota</taxon>
        <taxon>Vermiphilus</taxon>
    </lineage>
</organism>
<dbReference type="Pfam" id="PF13557">
    <property type="entry name" value="Phenol_MetA_deg"/>
    <property type="match status" value="1"/>
</dbReference>
<dbReference type="EMBL" id="ARQD01000004">
    <property type="protein sequence ID" value="KIX84958.1"/>
    <property type="molecule type" value="Genomic_DNA"/>
</dbReference>
<keyword evidence="3" id="KW-1185">Reference proteome</keyword>
<evidence type="ECO:0000313" key="3">
    <source>
        <dbReference type="Proteomes" id="UP000032214"/>
    </source>
</evidence>
<evidence type="ECO:0000313" key="2">
    <source>
        <dbReference type="EMBL" id="KIX84958.1"/>
    </source>
</evidence>
<comment type="caution">
    <text evidence="2">The sequence shown here is derived from an EMBL/GenBank/DDBJ whole genome shotgun (WGS) entry which is preliminary data.</text>
</comment>
<protein>
    <recommendedName>
        <fullName evidence="4">Phenol degradation protein meta</fullName>
    </recommendedName>
</protein>
<proteinExistence type="predicted"/>
<dbReference type="InterPro" id="IPR025737">
    <property type="entry name" value="FApF"/>
</dbReference>
<dbReference type="eggNOG" id="COG4313">
    <property type="taxonomic scope" value="Bacteria"/>
</dbReference>
<reference evidence="2 3" key="1">
    <citation type="journal article" date="2013" name="Proc. Natl. Acad. Sci. U.S.A.">
        <title>Candidate phylum TM6 genome recovered from a hospital sink biofilm provides genomic insights into this uncultivated phylum.</title>
        <authorList>
            <person name="McLean J.S."/>
            <person name="Lombardo M.J."/>
            <person name="Badger J.H."/>
            <person name="Edlund A."/>
            <person name="Novotny M."/>
            <person name="Yee-Greenbaum J."/>
            <person name="Vyahhi N."/>
            <person name="Hall A.P."/>
            <person name="Yang Y."/>
            <person name="Dupont C.L."/>
            <person name="Ziegler M.G."/>
            <person name="Chitsaz H."/>
            <person name="Allen A.E."/>
            <person name="Yooseph S."/>
            <person name="Tesler G."/>
            <person name="Pevzner P.A."/>
            <person name="Friedman R.M."/>
            <person name="Nealson K.H."/>
            <person name="Venter J.C."/>
            <person name="Lasken R.S."/>
        </authorList>
    </citation>
    <scope>NUCLEOTIDE SEQUENCE [LARGE SCALE GENOMIC DNA]</scope>
    <source>
        <strain evidence="2 3">TM6SC1</strain>
    </source>
</reference>